<evidence type="ECO:0000256" key="3">
    <source>
        <dbReference type="ARBA" id="ARBA00022729"/>
    </source>
</evidence>
<dbReference type="InterPro" id="IPR022409">
    <property type="entry name" value="PKD/Chitinase_dom"/>
</dbReference>
<gene>
    <name evidence="7" type="ORF">NA66_102662</name>
</gene>
<dbReference type="InterPro" id="IPR041029">
    <property type="entry name" value="GbpA_2"/>
</dbReference>
<dbReference type="PANTHER" id="PTHR34823:SF1">
    <property type="entry name" value="CHITIN-BINDING TYPE-4 DOMAIN-CONTAINING PROTEIN"/>
    <property type="match status" value="1"/>
</dbReference>
<dbReference type="EMBL" id="QJJY01000026">
    <property type="protein sequence ID" value="PXX25825.1"/>
    <property type="molecule type" value="Genomic_DNA"/>
</dbReference>
<feature type="chain" id="PRO_5016442037" evidence="5">
    <location>
        <begin position="35"/>
        <end position="531"/>
    </location>
</feature>
<proteinExistence type="predicted"/>
<dbReference type="GO" id="GO:0008061">
    <property type="term" value="F:chitin binding"/>
    <property type="evidence" value="ECO:0007669"/>
    <property type="project" value="UniProtKB-KW"/>
</dbReference>
<dbReference type="Gene3D" id="3.30.70.2150">
    <property type="match status" value="1"/>
</dbReference>
<dbReference type="Gene3D" id="2.70.50.50">
    <property type="entry name" value="chitin-binding protein cbp21"/>
    <property type="match status" value="1"/>
</dbReference>
<sequence length="531" mass="57999">MKSIIFGAIRYRPFPKTRAAFWLSFITATGTAIAPLQEAAAHGAVGFPIARQYQCYLEGGFGNGNPADVPQNDCRAAYEAGGKLYWPFQQWNEISANPNNQGNSMEDVRRAVPDGRLCAGGDERNRGLDTPTTWRKTRIIPKNGHIELIWENSQAHNPARMRIFISKPYYNSAQSPLRWEDLEKIYDEDASPPVPANGAGHLPGTIQTFYKLNVSLPPGRTGDAVILSYWQRKDSGNEGFFNCSDVTIAADEGNPGFPWIERGSYVERGFAPQPNQQVRFRVMGGSARGLEVVDVYHRITAENAGVQIWAKELADLLNRQHANYVTIGVRSGDTIHYDPSDVSANKVWLKAGYSLAMGIVIGDIPEPGKPSAHITAPESVVEHSPTQFSAQGSQGEKLTYIWTIPSFKPDTATTENVTATAGPTQPSPVTVTLTVTDDKGQKSEAQKSITITPIGGGGGEKYDHVFPEGLGSYQAGTKVLQPKNNHIYQCKLFPASGWCNIWTASATHYEPGTGSNWQDAWTDLGPGESGR</sequence>
<comment type="caution">
    <text evidence="7">The sequence shown here is derived from an EMBL/GenBank/DDBJ whole genome shotgun (WGS) entry which is preliminary data.</text>
</comment>
<dbReference type="SUPFAM" id="SSF49299">
    <property type="entry name" value="PKD domain"/>
    <property type="match status" value="1"/>
</dbReference>
<dbReference type="InterPro" id="IPR035986">
    <property type="entry name" value="PKD_dom_sf"/>
</dbReference>
<dbReference type="InterPro" id="IPR004302">
    <property type="entry name" value="Cellulose/chitin-bd_N"/>
</dbReference>
<evidence type="ECO:0000256" key="1">
    <source>
        <dbReference type="ARBA" id="ARBA00022525"/>
    </source>
</evidence>
<organism evidence="7 8">
    <name type="scientific">Burkholderia pyrrocinia</name>
    <name type="common">Pseudomonas pyrrocinia</name>
    <dbReference type="NCBI Taxonomy" id="60550"/>
    <lineage>
        <taxon>Bacteria</taxon>
        <taxon>Pseudomonadati</taxon>
        <taxon>Pseudomonadota</taxon>
        <taxon>Betaproteobacteria</taxon>
        <taxon>Burkholderiales</taxon>
        <taxon>Burkholderiaceae</taxon>
        <taxon>Burkholderia</taxon>
        <taxon>Burkholderia cepacia complex</taxon>
    </lineage>
</organism>
<dbReference type="CDD" id="cd21177">
    <property type="entry name" value="LPMO_AA10"/>
    <property type="match status" value="1"/>
</dbReference>
<dbReference type="Pfam" id="PF03067">
    <property type="entry name" value="LPMO_10"/>
    <property type="match status" value="1"/>
</dbReference>
<dbReference type="CDD" id="cd00146">
    <property type="entry name" value="PKD"/>
    <property type="match status" value="1"/>
</dbReference>
<dbReference type="Pfam" id="PF18416">
    <property type="entry name" value="GbpA_2"/>
    <property type="match status" value="1"/>
</dbReference>
<accession>A0A318I5A9</accession>
<dbReference type="InterPro" id="IPR014756">
    <property type="entry name" value="Ig_E-set"/>
</dbReference>
<feature type="signal peptide" evidence="5">
    <location>
        <begin position="1"/>
        <end position="34"/>
    </location>
</feature>
<evidence type="ECO:0000313" key="8">
    <source>
        <dbReference type="Proteomes" id="UP000247755"/>
    </source>
</evidence>
<dbReference type="PANTHER" id="PTHR34823">
    <property type="entry name" value="GLCNAC-BINDING PROTEIN A"/>
    <property type="match status" value="1"/>
</dbReference>
<reference evidence="7 8" key="1">
    <citation type="submission" date="2018-05" db="EMBL/GenBank/DDBJ databases">
        <title>Comparative genomics of bacterial root endophytes of switchgrass collected from native prairies over two seasons.</title>
        <authorList>
            <person name="Tang Y."/>
        </authorList>
    </citation>
    <scope>NUCLEOTIDE SEQUENCE [LARGE SCALE GENOMIC DNA]</scope>
    <source>
        <strain evidence="7 8">NFIX32</strain>
    </source>
</reference>
<evidence type="ECO:0000256" key="4">
    <source>
        <dbReference type="SAM" id="MobiDB-lite"/>
    </source>
</evidence>
<evidence type="ECO:0000256" key="5">
    <source>
        <dbReference type="SAM" id="SignalP"/>
    </source>
</evidence>
<evidence type="ECO:0000313" key="7">
    <source>
        <dbReference type="EMBL" id="PXX25825.1"/>
    </source>
</evidence>
<dbReference type="InterPro" id="IPR000601">
    <property type="entry name" value="PKD_dom"/>
</dbReference>
<dbReference type="Gene3D" id="2.60.40.10">
    <property type="entry name" value="Immunoglobulins"/>
    <property type="match status" value="1"/>
</dbReference>
<protein>
    <submittedName>
        <fullName evidence="7">Putative carbohydrate-binding protein with CBM5 and CBM33 domain</fullName>
    </submittedName>
</protein>
<dbReference type="Proteomes" id="UP000247755">
    <property type="component" value="Unassembled WGS sequence"/>
</dbReference>
<feature type="domain" description="PKD/Chitinase" evidence="6">
    <location>
        <begin position="371"/>
        <end position="454"/>
    </location>
</feature>
<dbReference type="AlphaFoldDB" id="A0A318I5A9"/>
<dbReference type="InterPro" id="IPR051024">
    <property type="entry name" value="GlcNAc_Chitin_IntDeg"/>
</dbReference>
<dbReference type="SUPFAM" id="SSF81296">
    <property type="entry name" value="E set domains"/>
    <property type="match status" value="1"/>
</dbReference>
<evidence type="ECO:0000259" key="6">
    <source>
        <dbReference type="SMART" id="SM00089"/>
    </source>
</evidence>
<dbReference type="SMART" id="SM00089">
    <property type="entry name" value="PKD"/>
    <property type="match status" value="1"/>
</dbReference>
<name>A0A318I5A9_BURPY</name>
<feature type="region of interest" description="Disordered" evidence="4">
    <location>
        <begin position="512"/>
        <end position="531"/>
    </location>
</feature>
<keyword evidence="1" id="KW-0964">Secreted</keyword>
<evidence type="ECO:0000256" key="2">
    <source>
        <dbReference type="ARBA" id="ARBA00022669"/>
    </source>
</evidence>
<keyword evidence="3 5" id="KW-0732">Signal</keyword>
<dbReference type="InterPro" id="IPR013783">
    <property type="entry name" value="Ig-like_fold"/>
</dbReference>
<dbReference type="Pfam" id="PF00801">
    <property type="entry name" value="PKD"/>
    <property type="match status" value="1"/>
</dbReference>
<keyword evidence="2" id="KW-0147">Chitin-binding</keyword>